<evidence type="ECO:0008006" key="4">
    <source>
        <dbReference type="Google" id="ProtNLM"/>
    </source>
</evidence>
<proteinExistence type="predicted"/>
<dbReference type="EMBL" id="MNVN01000008">
    <property type="protein sequence ID" value="OIO31089.1"/>
    <property type="molecule type" value="Genomic_DNA"/>
</dbReference>
<dbReference type="STRING" id="1805281.AUJ77_00705"/>
<evidence type="ECO:0000313" key="2">
    <source>
        <dbReference type="EMBL" id="OIO31089.1"/>
    </source>
</evidence>
<organism evidence="2 3">
    <name type="scientific">Candidatus Nomurabacteria bacterium CG1_02_43_90</name>
    <dbReference type="NCBI Taxonomy" id="1805281"/>
    <lineage>
        <taxon>Bacteria</taxon>
        <taxon>Candidatus Nomuraibacteriota</taxon>
    </lineage>
</organism>
<comment type="caution">
    <text evidence="2">The sequence shown here is derived from an EMBL/GenBank/DDBJ whole genome shotgun (WGS) entry which is preliminary data.</text>
</comment>
<dbReference type="Proteomes" id="UP000181992">
    <property type="component" value="Unassembled WGS sequence"/>
</dbReference>
<evidence type="ECO:0000256" key="1">
    <source>
        <dbReference type="SAM" id="Phobius"/>
    </source>
</evidence>
<feature type="transmembrane region" description="Helical" evidence="1">
    <location>
        <begin position="128"/>
        <end position="150"/>
    </location>
</feature>
<evidence type="ECO:0000313" key="3">
    <source>
        <dbReference type="Proteomes" id="UP000181992"/>
    </source>
</evidence>
<protein>
    <recommendedName>
        <fullName evidence="4">Vitamin K epoxide reductase domain-containing protein</fullName>
    </recommendedName>
</protein>
<feature type="transmembrane region" description="Helical" evidence="1">
    <location>
        <begin position="55"/>
        <end position="74"/>
    </location>
</feature>
<reference evidence="2 3" key="1">
    <citation type="journal article" date="2016" name="Environ. Microbiol.">
        <title>Genomic resolution of a cold subsurface aquifer community provides metabolic insights for novel microbes adapted to high CO concentrations.</title>
        <authorList>
            <person name="Probst A.J."/>
            <person name="Castelle C.J."/>
            <person name="Singh A."/>
            <person name="Brown C.T."/>
            <person name="Anantharaman K."/>
            <person name="Sharon I."/>
            <person name="Hug L.A."/>
            <person name="Burstein D."/>
            <person name="Emerson J.B."/>
            <person name="Thomas B.C."/>
            <person name="Banfield J.F."/>
        </authorList>
    </citation>
    <scope>NUCLEOTIDE SEQUENCE [LARGE SCALE GENOMIC DNA]</scope>
    <source>
        <strain evidence="2">CG1_02_43_90</strain>
    </source>
</reference>
<keyword evidence="1" id="KW-0472">Membrane</keyword>
<name>A0A1J4V721_9BACT</name>
<keyword evidence="1" id="KW-0812">Transmembrane</keyword>
<gene>
    <name evidence="2" type="ORF">AUJ77_00705</name>
</gene>
<dbReference type="AlphaFoldDB" id="A0A1J4V721"/>
<feature type="transmembrane region" description="Helical" evidence="1">
    <location>
        <begin position="86"/>
        <end position="108"/>
    </location>
</feature>
<accession>A0A1J4V721</accession>
<sequence length="156" mass="17323">MRTKLYFIQVGVLLAGTVFSWMTALVDFMRFYENEGTLLKIKDCVYPNPVTPLCFYGAIAFAVALTVSVALLKKEGEVRFHLEKRLAMFLTAGTIFAWSNFGLLLYYFYTALPGQGVGCSGVPTSTPFATPCFYGSILFLTALLVSLVILRTEKIN</sequence>
<keyword evidence="1" id="KW-1133">Transmembrane helix</keyword>